<dbReference type="STRING" id="1169540.A0A0G4GF00"/>
<dbReference type="OrthoDB" id="10264738at2759"/>
<dbReference type="PANTHER" id="PTHR47992">
    <property type="entry name" value="PROTEIN PHOSPHATASE"/>
    <property type="match status" value="1"/>
</dbReference>
<evidence type="ECO:0000259" key="7">
    <source>
        <dbReference type="PROSITE" id="PS51746"/>
    </source>
</evidence>
<dbReference type="GO" id="GO:0004722">
    <property type="term" value="F:protein serine/threonine phosphatase activity"/>
    <property type="evidence" value="ECO:0007669"/>
    <property type="project" value="InterPro"/>
</dbReference>
<name>A0A0G4GF00_VITBC</name>
<dbReference type="FunCoup" id="A0A0G4GF00">
    <property type="interactions" value="19"/>
</dbReference>
<evidence type="ECO:0000313" key="8">
    <source>
        <dbReference type="EMBL" id="CEM28055.1"/>
    </source>
</evidence>
<comment type="subcellular location">
    <subcellularLocation>
        <location evidence="1">Membrane</location>
        <topology evidence="1">Peripheral membrane protein</topology>
    </subcellularLocation>
</comment>
<organism evidence="8 9">
    <name type="scientific">Vitrella brassicaformis (strain CCMP3155)</name>
    <dbReference type="NCBI Taxonomy" id="1169540"/>
    <lineage>
        <taxon>Eukaryota</taxon>
        <taxon>Sar</taxon>
        <taxon>Alveolata</taxon>
        <taxon>Colpodellida</taxon>
        <taxon>Vitrellaceae</taxon>
        <taxon>Vitrella</taxon>
    </lineage>
</organism>
<dbReference type="InterPro" id="IPR000222">
    <property type="entry name" value="PP2C_BS"/>
</dbReference>
<dbReference type="Proteomes" id="UP000041254">
    <property type="component" value="Unassembled WGS sequence"/>
</dbReference>
<feature type="region of interest" description="Disordered" evidence="6">
    <location>
        <begin position="1"/>
        <end position="181"/>
    </location>
</feature>
<dbReference type="PROSITE" id="PS51746">
    <property type="entry name" value="PPM_2"/>
    <property type="match status" value="1"/>
</dbReference>
<evidence type="ECO:0000256" key="1">
    <source>
        <dbReference type="ARBA" id="ARBA00004170"/>
    </source>
</evidence>
<dbReference type="InterPro" id="IPR036457">
    <property type="entry name" value="PPM-type-like_dom_sf"/>
</dbReference>
<dbReference type="GO" id="GO:0046872">
    <property type="term" value="F:metal ion binding"/>
    <property type="evidence" value="ECO:0007669"/>
    <property type="project" value="UniProtKB-KW"/>
</dbReference>
<feature type="compositionally biased region" description="Polar residues" evidence="6">
    <location>
        <begin position="170"/>
        <end position="180"/>
    </location>
</feature>
<reference evidence="8 9" key="1">
    <citation type="submission" date="2014-11" db="EMBL/GenBank/DDBJ databases">
        <authorList>
            <person name="Zhu J."/>
            <person name="Qi W."/>
            <person name="Song R."/>
        </authorList>
    </citation>
    <scope>NUCLEOTIDE SEQUENCE [LARGE SCALE GENOMIC DNA]</scope>
</reference>
<feature type="domain" description="PPM-type phosphatase" evidence="7">
    <location>
        <begin position="221"/>
        <end position="481"/>
    </location>
</feature>
<dbReference type="OMA" id="ERTTAFF"/>
<feature type="compositionally biased region" description="Low complexity" evidence="6">
    <location>
        <begin position="14"/>
        <end position="33"/>
    </location>
</feature>
<dbReference type="PhylomeDB" id="A0A0G4GF00"/>
<evidence type="ECO:0000256" key="6">
    <source>
        <dbReference type="SAM" id="MobiDB-lite"/>
    </source>
</evidence>
<dbReference type="GO" id="GO:0016020">
    <property type="term" value="C:membrane"/>
    <property type="evidence" value="ECO:0007669"/>
    <property type="project" value="UniProtKB-SubCell"/>
</dbReference>
<dbReference type="InterPro" id="IPR015655">
    <property type="entry name" value="PP2C"/>
</dbReference>
<dbReference type="InParanoid" id="A0A0G4GF00"/>
<evidence type="ECO:0000256" key="5">
    <source>
        <dbReference type="RuleBase" id="RU003465"/>
    </source>
</evidence>
<keyword evidence="3 5" id="KW-0378">Hydrolase</keyword>
<keyword evidence="2" id="KW-0479">Metal-binding</keyword>
<gene>
    <name evidence="8" type="ORF">Vbra_17586</name>
</gene>
<evidence type="ECO:0000256" key="2">
    <source>
        <dbReference type="ARBA" id="ARBA00022723"/>
    </source>
</evidence>
<dbReference type="VEuPathDB" id="CryptoDB:Vbra_17586"/>
<dbReference type="PROSITE" id="PS01032">
    <property type="entry name" value="PPM_1"/>
    <property type="match status" value="1"/>
</dbReference>
<dbReference type="Pfam" id="PF00481">
    <property type="entry name" value="PP2C"/>
    <property type="match status" value="1"/>
</dbReference>
<dbReference type="InterPro" id="IPR001932">
    <property type="entry name" value="PPM-type_phosphatase-like_dom"/>
</dbReference>
<feature type="compositionally biased region" description="Polar residues" evidence="6">
    <location>
        <begin position="77"/>
        <end position="87"/>
    </location>
</feature>
<comment type="similarity">
    <text evidence="5">Belongs to the PP2C family.</text>
</comment>
<dbReference type="CDD" id="cd00143">
    <property type="entry name" value="PP2Cc"/>
    <property type="match status" value="1"/>
</dbReference>
<dbReference type="SMART" id="SM00332">
    <property type="entry name" value="PP2Cc"/>
    <property type="match status" value="1"/>
</dbReference>
<evidence type="ECO:0000256" key="4">
    <source>
        <dbReference type="ARBA" id="ARBA00022912"/>
    </source>
</evidence>
<evidence type="ECO:0000313" key="9">
    <source>
        <dbReference type="Proteomes" id="UP000041254"/>
    </source>
</evidence>
<evidence type="ECO:0000256" key="3">
    <source>
        <dbReference type="ARBA" id="ARBA00022801"/>
    </source>
</evidence>
<protein>
    <recommendedName>
        <fullName evidence="7">PPM-type phosphatase domain-containing protein</fullName>
    </recommendedName>
</protein>
<dbReference type="Gene3D" id="3.60.40.10">
    <property type="entry name" value="PPM-type phosphatase domain"/>
    <property type="match status" value="1"/>
</dbReference>
<proteinExistence type="inferred from homology"/>
<keyword evidence="9" id="KW-1185">Reference proteome</keyword>
<keyword evidence="4 5" id="KW-0904">Protein phosphatase</keyword>
<accession>A0A0G4GF00</accession>
<dbReference type="AlphaFoldDB" id="A0A0G4GF00"/>
<sequence>MHRPSPFSAAARESLASPISPSLAAPSSSTPSSRTPPPISALPHHRSSPSHALHDQHGARRPVRSGGSSPPGHKAPPSSSGHSNATGRSPFAAYGQQPPPQRFGGDSPTLRGYQRAGQSPSPPSVERSSFPATIEGLKGGRMHDAAHTPPPSYSPVGRQMDFGLGRESPSPGSVRSTPTAAASRGLAGTLTRALGMPPPGIPSANALSGAARAMSAVRWFLHCEETNPRFRNQMEDACVCVDNFANERTTAFFAVYDGHGGRQALDYVIRKLHDVLVHELVRSDFDVKTSLEKTFLKIDDQLRLNGSWNAGTTATVFVVRREGHSNKQMLYCANVGDSRGVLVRADNSTLRLTQEHKATDAHEAERVTRAGGIILRNRVGGQLAVSRALGDHSLKSEGLTAFPHVVKRDVTANRDRFLIAASDGLWDVLDDSEAAEIAGAALGSMMDGEGASGPEMAAKNLVYAALSKGSRDNIIAVVVVF</sequence>
<dbReference type="EMBL" id="CDMY01000646">
    <property type="protein sequence ID" value="CEM28055.1"/>
    <property type="molecule type" value="Genomic_DNA"/>
</dbReference>
<dbReference type="SUPFAM" id="SSF81606">
    <property type="entry name" value="PP2C-like"/>
    <property type="match status" value="1"/>
</dbReference>